<dbReference type="CTD" id="389384"/>
<keyword evidence="2" id="KW-1185">Reference proteome</keyword>
<feature type="compositionally biased region" description="Basic residues" evidence="1">
    <location>
        <begin position="85"/>
        <end position="96"/>
    </location>
</feature>
<dbReference type="InParanoid" id="A0A6P5LAA1"/>
<dbReference type="RefSeq" id="XP_020855185.1">
    <property type="nucleotide sequence ID" value="XM_020999526.1"/>
</dbReference>
<reference evidence="3" key="1">
    <citation type="submission" date="2025-08" db="UniProtKB">
        <authorList>
            <consortium name="RefSeq"/>
        </authorList>
    </citation>
    <scope>IDENTIFICATION</scope>
    <source>
        <tissue evidence="3">Spleen</tissue>
    </source>
</reference>
<dbReference type="KEGG" id="pcw:110217249"/>
<dbReference type="PANTHER" id="PTHR22435">
    <property type="entry name" value="CHROMOSOME 6 OPEN READING FRAME 222"/>
    <property type="match status" value="1"/>
</dbReference>
<feature type="compositionally biased region" description="Basic residues" evidence="1">
    <location>
        <begin position="221"/>
        <end position="236"/>
    </location>
</feature>
<feature type="compositionally biased region" description="Basic and acidic residues" evidence="1">
    <location>
        <begin position="310"/>
        <end position="321"/>
    </location>
</feature>
<proteinExistence type="predicted"/>
<dbReference type="FunCoup" id="A0A6P5LAA1">
    <property type="interactions" value="3"/>
</dbReference>
<evidence type="ECO:0000256" key="1">
    <source>
        <dbReference type="SAM" id="MobiDB-lite"/>
    </source>
</evidence>
<dbReference type="GeneID" id="110217249"/>
<organism evidence="2 3">
    <name type="scientific">Phascolarctos cinereus</name>
    <name type="common">Koala</name>
    <dbReference type="NCBI Taxonomy" id="38626"/>
    <lineage>
        <taxon>Eukaryota</taxon>
        <taxon>Metazoa</taxon>
        <taxon>Chordata</taxon>
        <taxon>Craniata</taxon>
        <taxon>Vertebrata</taxon>
        <taxon>Euteleostomi</taxon>
        <taxon>Mammalia</taxon>
        <taxon>Metatheria</taxon>
        <taxon>Diprotodontia</taxon>
        <taxon>Phascolarctidae</taxon>
        <taxon>Phascolarctos</taxon>
    </lineage>
</organism>
<evidence type="ECO:0000313" key="3">
    <source>
        <dbReference type="RefSeq" id="XP_020855185.1"/>
    </source>
</evidence>
<dbReference type="AlphaFoldDB" id="A0A6P5LAA1"/>
<feature type="compositionally biased region" description="Basic and acidic residues" evidence="1">
    <location>
        <begin position="146"/>
        <end position="174"/>
    </location>
</feature>
<protein>
    <submittedName>
        <fullName evidence="3">Uncharacterized protein C6orf222 homolog isoform X1</fullName>
    </submittedName>
</protein>
<feature type="compositionally biased region" description="Basic and acidic residues" evidence="1">
    <location>
        <begin position="182"/>
        <end position="210"/>
    </location>
</feature>
<gene>
    <name evidence="3" type="primary">CUNH6orf222</name>
</gene>
<dbReference type="Pfam" id="PF15661">
    <property type="entry name" value="CF222"/>
    <property type="match status" value="2"/>
</dbReference>
<evidence type="ECO:0000313" key="2">
    <source>
        <dbReference type="Proteomes" id="UP000515140"/>
    </source>
</evidence>
<feature type="region of interest" description="Disordered" evidence="1">
    <location>
        <begin position="19"/>
        <end position="321"/>
    </location>
</feature>
<sequence>MEKQRASWKAEFWMRRKGHSPDRFHFSKKMPGTGESQDPRSLRRASSELVRPLDRQANLLDSDASVAPKLEKTNGATSDQGGQRSNHKDKAHKKGQRGLLKTLVNILTRTGSEEQKERGDKKSKEKCNSPQDPKHLEAFVEPPEPTFRKKDKERGDKKSKEKCNSPQDPKHLEAFVEPPEPTFRKKDKERGDKKSKEKCNSPQDPKHLEALAESPEPVSKKKDKKSSLKKAFSFKKHGNEEAKKSSGVDVRSPEAPRRPAKPTFLPLCISHRPASLATPDSDEEEVRERLFAEVRTLESTGLSRQVGRPPPKEEPPLKKGSESNDVIIQKIVALLKEQGDKYNEKIKEDPNFRAAWDNLSFTSFQTLADVLGNQEENQKEPERRQVERDYCLTYKFAGNTNYAVHRIMGWRDHSVAHTFGHIYCDNEQDGATAPFLSPD</sequence>
<feature type="compositionally biased region" description="Basic and acidic residues" evidence="1">
    <location>
        <begin position="111"/>
        <end position="138"/>
    </location>
</feature>
<feature type="compositionally biased region" description="Polar residues" evidence="1">
    <location>
        <begin position="74"/>
        <end position="84"/>
    </location>
</feature>
<accession>A0A6P5LAA1</accession>
<dbReference type="Proteomes" id="UP000515140">
    <property type="component" value="Unplaced"/>
</dbReference>
<dbReference type="InterPro" id="IPR031362">
    <property type="entry name" value="BNIP5"/>
</dbReference>
<feature type="compositionally biased region" description="Basic and acidic residues" evidence="1">
    <location>
        <begin position="286"/>
        <end position="296"/>
    </location>
</feature>
<name>A0A6P5LAA1_PHACI</name>
<feature type="compositionally biased region" description="Basic and acidic residues" evidence="1">
    <location>
        <begin position="237"/>
        <end position="257"/>
    </location>
</feature>
<dbReference type="PANTHER" id="PTHR22435:SF0">
    <property type="entry name" value="PROTEIN BNIP5"/>
    <property type="match status" value="1"/>
</dbReference>